<dbReference type="PROSITE" id="PS51029">
    <property type="entry name" value="MADF"/>
    <property type="match status" value="1"/>
</dbReference>
<evidence type="ECO:0000313" key="2">
    <source>
        <dbReference type="EMBL" id="KAL3398180.1"/>
    </source>
</evidence>
<organism evidence="2 3">
    <name type="scientific">Trichogramma kaykai</name>
    <dbReference type="NCBI Taxonomy" id="54128"/>
    <lineage>
        <taxon>Eukaryota</taxon>
        <taxon>Metazoa</taxon>
        <taxon>Ecdysozoa</taxon>
        <taxon>Arthropoda</taxon>
        <taxon>Hexapoda</taxon>
        <taxon>Insecta</taxon>
        <taxon>Pterygota</taxon>
        <taxon>Neoptera</taxon>
        <taxon>Endopterygota</taxon>
        <taxon>Hymenoptera</taxon>
        <taxon>Apocrita</taxon>
        <taxon>Proctotrupomorpha</taxon>
        <taxon>Chalcidoidea</taxon>
        <taxon>Trichogrammatidae</taxon>
        <taxon>Trichogramma</taxon>
    </lineage>
</organism>
<accession>A0ABD2WZK2</accession>
<reference evidence="2 3" key="1">
    <citation type="journal article" date="2024" name="bioRxiv">
        <title>A reference genome for Trichogramma kaykai: A tiny desert-dwelling parasitoid wasp with competing sex-ratio distorters.</title>
        <authorList>
            <person name="Culotta J."/>
            <person name="Lindsey A.R."/>
        </authorList>
    </citation>
    <scope>NUCLEOTIDE SEQUENCE [LARGE SCALE GENOMIC DNA]</scope>
    <source>
        <strain evidence="2 3">KSX58</strain>
    </source>
</reference>
<proteinExistence type="predicted"/>
<name>A0ABD2WZK2_9HYME</name>
<keyword evidence="3" id="KW-1185">Reference proteome</keyword>
<dbReference type="PANTHER" id="PTHR12243:SF67">
    <property type="entry name" value="COREPRESSOR OF PANGOLIN, ISOFORM A-RELATED"/>
    <property type="match status" value="1"/>
</dbReference>
<feature type="domain" description="MADF" evidence="1">
    <location>
        <begin position="11"/>
        <end position="112"/>
    </location>
</feature>
<dbReference type="Proteomes" id="UP001627154">
    <property type="component" value="Unassembled WGS sequence"/>
</dbReference>
<dbReference type="InterPro" id="IPR039353">
    <property type="entry name" value="TF_Adf1"/>
</dbReference>
<evidence type="ECO:0000313" key="3">
    <source>
        <dbReference type="Proteomes" id="UP001627154"/>
    </source>
</evidence>
<evidence type="ECO:0000259" key="1">
    <source>
        <dbReference type="PROSITE" id="PS51029"/>
    </source>
</evidence>
<gene>
    <name evidence="2" type="ORF">TKK_008386</name>
</gene>
<protein>
    <recommendedName>
        <fullName evidence="1">MADF domain-containing protein</fullName>
    </recommendedName>
</protein>
<dbReference type="PANTHER" id="PTHR12243">
    <property type="entry name" value="MADF DOMAIN TRANSCRIPTION FACTOR"/>
    <property type="match status" value="1"/>
</dbReference>
<sequence>MAEKAMLCIDIILQGVMSKPFLYDKFHLDCQDPHIRRKAFTDIAVQVNNYNYRMNNNCEPCTGNDVRSMWNTLLNDYKEARKEMWNDKSGDGLKAHDYPYKQEMSFMQRHVLSSLNLNNGMYSSFYSSSKYI</sequence>
<dbReference type="EMBL" id="JBJJXI010000060">
    <property type="protein sequence ID" value="KAL3398180.1"/>
    <property type="molecule type" value="Genomic_DNA"/>
</dbReference>
<dbReference type="Pfam" id="PF10545">
    <property type="entry name" value="MADF_DNA_bdg"/>
    <property type="match status" value="1"/>
</dbReference>
<comment type="caution">
    <text evidence="2">The sequence shown here is derived from an EMBL/GenBank/DDBJ whole genome shotgun (WGS) entry which is preliminary data.</text>
</comment>
<dbReference type="AlphaFoldDB" id="A0ABD2WZK2"/>
<dbReference type="InterPro" id="IPR006578">
    <property type="entry name" value="MADF-dom"/>
</dbReference>